<dbReference type="OrthoDB" id="3528057at2"/>
<keyword evidence="3 6" id="KW-0694">RNA-binding</keyword>
<evidence type="ECO:0000313" key="8">
    <source>
        <dbReference type="EMBL" id="EDX73944.1"/>
    </source>
</evidence>
<gene>
    <name evidence="6" type="primary">nusB</name>
    <name evidence="8" type="ORF">MC7420_5824</name>
</gene>
<protein>
    <recommendedName>
        <fullName evidence="6">Transcription antitermination protein NusB</fullName>
    </recommendedName>
    <alternativeName>
        <fullName evidence="6">Antitermination factor NusB</fullName>
    </alternativeName>
</protein>
<evidence type="ECO:0000259" key="7">
    <source>
        <dbReference type="Pfam" id="PF01029"/>
    </source>
</evidence>
<keyword evidence="9" id="KW-1185">Reference proteome</keyword>
<evidence type="ECO:0000256" key="5">
    <source>
        <dbReference type="ARBA" id="ARBA00023163"/>
    </source>
</evidence>
<dbReference type="SUPFAM" id="SSF48013">
    <property type="entry name" value="NusB-like"/>
    <property type="match status" value="1"/>
</dbReference>
<name>B4VW35_9CYAN</name>
<dbReference type="GO" id="GO:0003723">
    <property type="term" value="F:RNA binding"/>
    <property type="evidence" value="ECO:0007669"/>
    <property type="project" value="UniProtKB-UniRule"/>
</dbReference>
<dbReference type="HAMAP" id="MF_00073">
    <property type="entry name" value="NusB"/>
    <property type="match status" value="1"/>
</dbReference>
<proteinExistence type="inferred from homology"/>
<accession>B4VW35</accession>
<dbReference type="Proteomes" id="UP000003835">
    <property type="component" value="Unassembled WGS sequence"/>
</dbReference>
<dbReference type="RefSeq" id="WP_006102706.1">
    <property type="nucleotide sequence ID" value="NZ_DS989855.1"/>
</dbReference>
<keyword evidence="4 6" id="KW-0805">Transcription regulation</keyword>
<keyword evidence="2 6" id="KW-0889">Transcription antitermination</keyword>
<feature type="domain" description="NusB/RsmB/TIM44" evidence="7">
    <location>
        <begin position="106"/>
        <end position="199"/>
    </location>
</feature>
<dbReference type="AlphaFoldDB" id="B4VW35"/>
<organism evidence="8 9">
    <name type="scientific">Coleofasciculus chthonoplastes PCC 7420</name>
    <dbReference type="NCBI Taxonomy" id="118168"/>
    <lineage>
        <taxon>Bacteria</taxon>
        <taxon>Bacillati</taxon>
        <taxon>Cyanobacteriota</taxon>
        <taxon>Cyanophyceae</taxon>
        <taxon>Coleofasciculales</taxon>
        <taxon>Coleofasciculaceae</taxon>
        <taxon>Coleofasciculus</taxon>
    </lineage>
</organism>
<dbReference type="InterPro" id="IPR006027">
    <property type="entry name" value="NusB_RsmB_TIM44"/>
</dbReference>
<evidence type="ECO:0000313" key="9">
    <source>
        <dbReference type="Proteomes" id="UP000003835"/>
    </source>
</evidence>
<dbReference type="STRING" id="118168.MC7420_5824"/>
<keyword evidence="5 6" id="KW-0804">Transcription</keyword>
<dbReference type="EMBL" id="DS989855">
    <property type="protein sequence ID" value="EDX73944.1"/>
    <property type="molecule type" value="Genomic_DNA"/>
</dbReference>
<dbReference type="GO" id="GO:0031564">
    <property type="term" value="P:transcription antitermination"/>
    <property type="evidence" value="ECO:0007669"/>
    <property type="project" value="UniProtKB-KW"/>
</dbReference>
<dbReference type="InterPro" id="IPR011605">
    <property type="entry name" value="NusB_fam"/>
</dbReference>
<dbReference type="InterPro" id="IPR035926">
    <property type="entry name" value="NusB-like_sf"/>
</dbReference>
<evidence type="ECO:0000256" key="3">
    <source>
        <dbReference type="ARBA" id="ARBA00022884"/>
    </source>
</evidence>
<sequence length="213" mass="24041">MQPRRIARELALLGLSQMSREPEQLDEKQLSQMVLVAVRTLTDEINEALETASAELKRGSDRLLGSETRAIDVRSSKTMVAEAIELTQKAINRIGVAVEIPEMIQLANQADVRAYAIEILQAIRRRQVEIDEILVKSLKDWQINRLPRIDRDILRIAVAEMAFLGIPDRVAINEAIELAKRYSDQEGHRFVNGVLRRVTTCINESESSALEIS</sequence>
<comment type="similarity">
    <text evidence="1 6">Belongs to the NusB family.</text>
</comment>
<dbReference type="Gene3D" id="1.10.940.10">
    <property type="entry name" value="NusB-like"/>
    <property type="match status" value="1"/>
</dbReference>
<dbReference type="NCBIfam" id="TIGR01951">
    <property type="entry name" value="nusB"/>
    <property type="match status" value="1"/>
</dbReference>
<comment type="function">
    <text evidence="6">Involved in transcription antitermination. Required for transcription of ribosomal RNA (rRNA) genes. Binds specifically to the boxA antiterminator sequence of the ribosomal RNA (rrn) operons.</text>
</comment>
<dbReference type="HOGENOM" id="CLU_087843_0_0_3"/>
<reference evidence="8 9" key="1">
    <citation type="submission" date="2008-07" db="EMBL/GenBank/DDBJ databases">
        <authorList>
            <person name="Tandeau de Marsac N."/>
            <person name="Ferriera S."/>
            <person name="Johnson J."/>
            <person name="Kravitz S."/>
            <person name="Beeson K."/>
            <person name="Sutton G."/>
            <person name="Rogers Y.-H."/>
            <person name="Friedman R."/>
            <person name="Frazier M."/>
            <person name="Venter J.C."/>
        </authorList>
    </citation>
    <scope>NUCLEOTIDE SEQUENCE [LARGE SCALE GENOMIC DNA]</scope>
    <source>
        <strain evidence="8 9">PCC 7420</strain>
    </source>
</reference>
<dbReference type="GO" id="GO:0005829">
    <property type="term" value="C:cytosol"/>
    <property type="evidence" value="ECO:0007669"/>
    <property type="project" value="TreeGrafter"/>
</dbReference>
<dbReference type="GO" id="GO:0006353">
    <property type="term" value="P:DNA-templated transcription termination"/>
    <property type="evidence" value="ECO:0007669"/>
    <property type="project" value="UniProtKB-UniRule"/>
</dbReference>
<dbReference type="Pfam" id="PF01029">
    <property type="entry name" value="NusB"/>
    <property type="match status" value="1"/>
</dbReference>
<evidence type="ECO:0000256" key="2">
    <source>
        <dbReference type="ARBA" id="ARBA00022814"/>
    </source>
</evidence>
<dbReference type="eggNOG" id="COG0781">
    <property type="taxonomic scope" value="Bacteria"/>
</dbReference>
<evidence type="ECO:0000256" key="1">
    <source>
        <dbReference type="ARBA" id="ARBA00005952"/>
    </source>
</evidence>
<evidence type="ECO:0000256" key="6">
    <source>
        <dbReference type="HAMAP-Rule" id="MF_00073"/>
    </source>
</evidence>
<dbReference type="PANTHER" id="PTHR11078:SF3">
    <property type="entry name" value="ANTITERMINATION NUSB DOMAIN-CONTAINING PROTEIN"/>
    <property type="match status" value="1"/>
</dbReference>
<evidence type="ECO:0000256" key="4">
    <source>
        <dbReference type="ARBA" id="ARBA00023015"/>
    </source>
</evidence>
<dbReference type="PANTHER" id="PTHR11078">
    <property type="entry name" value="N UTILIZATION SUBSTANCE PROTEIN B-RELATED"/>
    <property type="match status" value="1"/>
</dbReference>